<dbReference type="InterPro" id="IPR023395">
    <property type="entry name" value="MCP_dom_sf"/>
</dbReference>
<evidence type="ECO:0000256" key="1">
    <source>
        <dbReference type="ARBA" id="ARBA00004225"/>
    </source>
</evidence>
<dbReference type="SUPFAM" id="SSF103506">
    <property type="entry name" value="Mitochondrial carrier"/>
    <property type="match status" value="1"/>
</dbReference>
<evidence type="ECO:0000256" key="9">
    <source>
        <dbReference type="PROSITE-ProRule" id="PRU00282"/>
    </source>
</evidence>
<evidence type="ECO:0000256" key="10">
    <source>
        <dbReference type="RuleBase" id="RU000488"/>
    </source>
</evidence>
<keyword evidence="8 9" id="KW-0472">Membrane</keyword>
<protein>
    <recommendedName>
        <fullName evidence="12">Mitochondrial carrier protein</fullName>
    </recommendedName>
</protein>
<feature type="repeat" description="Solcar" evidence="9">
    <location>
        <begin position="220"/>
        <end position="305"/>
    </location>
</feature>
<dbReference type="PRINTS" id="PR00926">
    <property type="entry name" value="MITOCARRIER"/>
</dbReference>
<dbReference type="InterPro" id="IPR002067">
    <property type="entry name" value="MCP"/>
</dbReference>
<dbReference type="PANTHER" id="PTHR45788:SF4">
    <property type="entry name" value="TRICARBOXYLATE TRANSPORT PROTEIN, MITOCHONDRIAL"/>
    <property type="match status" value="1"/>
</dbReference>
<feature type="repeat" description="Solcar" evidence="9">
    <location>
        <begin position="118"/>
        <end position="210"/>
    </location>
</feature>
<dbReference type="PROSITE" id="PS50920">
    <property type="entry name" value="SOLCAR"/>
    <property type="match status" value="3"/>
</dbReference>
<dbReference type="EMBL" id="HBGJ01005730">
    <property type="protein sequence ID" value="CAD9245171.1"/>
    <property type="molecule type" value="Transcribed_RNA"/>
</dbReference>
<dbReference type="InterPro" id="IPR018108">
    <property type="entry name" value="MCP_transmembrane"/>
</dbReference>
<evidence type="ECO:0000256" key="5">
    <source>
        <dbReference type="ARBA" id="ARBA00022737"/>
    </source>
</evidence>
<organism evidence="11">
    <name type="scientific">Phaeomonas parva</name>
    <dbReference type="NCBI Taxonomy" id="124430"/>
    <lineage>
        <taxon>Eukaryota</taxon>
        <taxon>Sar</taxon>
        <taxon>Stramenopiles</taxon>
        <taxon>Ochrophyta</taxon>
        <taxon>Pinguiophyceae</taxon>
        <taxon>Pinguiochrysidales</taxon>
        <taxon>Pinguiochrysidaceae</taxon>
        <taxon>Phaeomonas</taxon>
    </lineage>
</organism>
<evidence type="ECO:0000256" key="2">
    <source>
        <dbReference type="ARBA" id="ARBA00006375"/>
    </source>
</evidence>
<proteinExistence type="inferred from homology"/>
<keyword evidence="3 10" id="KW-0813">Transport</keyword>
<keyword evidence="6" id="KW-1133">Transmembrane helix</keyword>
<keyword evidence="5" id="KW-0677">Repeat</keyword>
<accession>A0A7S1TUF2</accession>
<dbReference type="GO" id="GO:0071913">
    <property type="term" value="F:citrate secondary active transmembrane transporter activity"/>
    <property type="evidence" value="ECO:0007669"/>
    <property type="project" value="TreeGrafter"/>
</dbReference>
<sequence length="310" mass="33086">MPASGDTKAKAKPEAERYQPKAPFLSGALAGGLEISLTFPLEFIKTEQQLRAAAAADGRSQAGMVDIARATVRRFGPQGLYRGLPPWLFFAFPRSAVRFSVFEHSLAGATALGLGSAADPRLTAACGFLSGAVEAASVMTPMQNVQIKLMHDAHRPAAERRYPRFFASLWQIPRDLGVVEGLFAGMVPTVVKGAVNSMIRFSIYERAKESVARALGADGDSTAVHMLSGAMAGGVSAYVTHPIDTVKAQMMSLHGGSYGSSLECFLSVYRGGGVAALYCGITPRVIRVCMEVALQFALFEKISRIIDGFF</sequence>
<evidence type="ECO:0000256" key="4">
    <source>
        <dbReference type="ARBA" id="ARBA00022692"/>
    </source>
</evidence>
<reference evidence="11" key="1">
    <citation type="submission" date="2021-01" db="EMBL/GenBank/DDBJ databases">
        <authorList>
            <person name="Corre E."/>
            <person name="Pelletier E."/>
            <person name="Niang G."/>
            <person name="Scheremetjew M."/>
            <person name="Finn R."/>
            <person name="Kale V."/>
            <person name="Holt S."/>
            <person name="Cochrane G."/>
            <person name="Meng A."/>
            <person name="Brown T."/>
            <person name="Cohen L."/>
        </authorList>
    </citation>
    <scope>NUCLEOTIDE SEQUENCE</scope>
    <source>
        <strain evidence="11">CCMP2877</strain>
    </source>
</reference>
<keyword evidence="7" id="KW-0496">Mitochondrion</keyword>
<gene>
    <name evidence="11" type="ORF">PPAR1163_LOCUS3519</name>
</gene>
<evidence type="ECO:0000256" key="3">
    <source>
        <dbReference type="ARBA" id="ARBA00022448"/>
    </source>
</evidence>
<name>A0A7S1TUF2_9STRA</name>
<evidence type="ECO:0008006" key="12">
    <source>
        <dbReference type="Google" id="ProtNLM"/>
    </source>
</evidence>
<evidence type="ECO:0000256" key="7">
    <source>
        <dbReference type="ARBA" id="ARBA00023128"/>
    </source>
</evidence>
<dbReference type="Gene3D" id="1.50.40.10">
    <property type="entry name" value="Mitochondrial carrier domain"/>
    <property type="match status" value="1"/>
</dbReference>
<evidence type="ECO:0000313" key="11">
    <source>
        <dbReference type="EMBL" id="CAD9245171.1"/>
    </source>
</evidence>
<evidence type="ECO:0000256" key="6">
    <source>
        <dbReference type="ARBA" id="ARBA00022989"/>
    </source>
</evidence>
<dbReference type="PANTHER" id="PTHR45788">
    <property type="entry name" value="SUCCINATE/FUMARATE MITOCHONDRIAL TRANSPORTER-RELATED"/>
    <property type="match status" value="1"/>
</dbReference>
<dbReference type="GO" id="GO:0006843">
    <property type="term" value="P:mitochondrial citrate transmembrane transport"/>
    <property type="evidence" value="ECO:0007669"/>
    <property type="project" value="TreeGrafter"/>
</dbReference>
<evidence type="ECO:0000256" key="8">
    <source>
        <dbReference type="ARBA" id="ARBA00023136"/>
    </source>
</evidence>
<dbReference type="AlphaFoldDB" id="A0A7S1TUF2"/>
<dbReference type="Pfam" id="PF00153">
    <property type="entry name" value="Mito_carr"/>
    <property type="match status" value="3"/>
</dbReference>
<dbReference type="InterPro" id="IPR049563">
    <property type="entry name" value="TXTP-like"/>
</dbReference>
<comment type="similarity">
    <text evidence="2 10">Belongs to the mitochondrial carrier (TC 2.A.29) family.</text>
</comment>
<dbReference type="GO" id="GO:0031966">
    <property type="term" value="C:mitochondrial membrane"/>
    <property type="evidence" value="ECO:0007669"/>
    <property type="project" value="UniProtKB-SubCell"/>
</dbReference>
<keyword evidence="4 9" id="KW-0812">Transmembrane</keyword>
<comment type="subcellular location">
    <subcellularLocation>
        <location evidence="1">Mitochondrion membrane</location>
        <topology evidence="1">Multi-pass membrane protein</topology>
    </subcellularLocation>
</comment>
<feature type="repeat" description="Solcar" evidence="9">
    <location>
        <begin position="18"/>
        <end position="108"/>
    </location>
</feature>